<accession>A0A1S6HLE1</accession>
<dbReference type="Proteomes" id="UP000189545">
    <property type="component" value="Chromosome"/>
</dbReference>
<sequence>MLKSIFVIALSSNLLIITAVNAAVSPLPLLVEQCLQLQSPGNALVIGSRASHINSGESPQTDNLLIEQSHDFEASLQSLFNIKDRLQYYRSYPLPPHYQESLLQCQLHMADMMAEILDSPWLTQLTRQLADDDNDKELSQLLTRLNALEDNHLSLAQKSQLYTAQASIKQGLRTQQLTLEFSEKDCQLHSDSSNKNGVNKLEGDSEKKLSTAPKSSNAFNLSIAAYLIKQGDPVCQKRVWQAYQGRAKYKNRPPLERILQLKTLHAQEKGFPDYASFSLAKQFLSTPELVKAFLDTQTEVAPTPPWNLGHHLALSKPMPTTKVAGEKLVDKIQERAKTLGFSFETVSGNIDRVWYSGRLLGDIFKETAKRSKVHLLRSPVLGRQFGQVQLSMKQELSHIKDKQDLIKAYASALSALSGSSHYYLVNTMGETLDTSNIEERWLALYLAEGIIEPYTALSREGTITRFARQLKVFRAKVALDFYSPRGLKPYKSLENEFTASFAGQWARSEDYPYNFYAIVTTGPLYYQELWQASLSQFIYQSTKHCKNQHSVYNTLVINEDSKTLNQKLKILVGDPVDALSLIKRIQDGFSYQEISSQDQYTFTCPI</sequence>
<evidence type="ECO:0000256" key="1">
    <source>
        <dbReference type="SAM" id="MobiDB-lite"/>
    </source>
</evidence>
<evidence type="ECO:0000313" key="3">
    <source>
        <dbReference type="EMBL" id="AQS36346.1"/>
    </source>
</evidence>
<organism evidence="3 4">
    <name type="scientific">Shewanella psychrophila</name>
    <dbReference type="NCBI Taxonomy" id="225848"/>
    <lineage>
        <taxon>Bacteria</taxon>
        <taxon>Pseudomonadati</taxon>
        <taxon>Pseudomonadota</taxon>
        <taxon>Gammaproteobacteria</taxon>
        <taxon>Alteromonadales</taxon>
        <taxon>Shewanellaceae</taxon>
        <taxon>Shewanella</taxon>
    </lineage>
</organism>
<dbReference type="RefSeq" id="WP_077751670.1">
    <property type="nucleotide sequence ID" value="NZ_CP014782.1"/>
</dbReference>
<dbReference type="SUPFAM" id="SSF55486">
    <property type="entry name" value="Metalloproteases ('zincins'), catalytic domain"/>
    <property type="match status" value="1"/>
</dbReference>
<evidence type="ECO:0000256" key="2">
    <source>
        <dbReference type="SAM" id="SignalP"/>
    </source>
</evidence>
<name>A0A1S6HLE1_9GAMM</name>
<dbReference type="KEGG" id="spsw:Sps_01174"/>
<dbReference type="EMBL" id="CP014782">
    <property type="protein sequence ID" value="AQS36346.1"/>
    <property type="molecule type" value="Genomic_DNA"/>
</dbReference>
<evidence type="ECO:0000313" key="4">
    <source>
        <dbReference type="Proteomes" id="UP000189545"/>
    </source>
</evidence>
<reference evidence="3 4" key="1">
    <citation type="submission" date="2016-03" db="EMBL/GenBank/DDBJ databases">
        <title>Complete genome sequence of Shewanella psychrophila WP2, a deep sea bacterium isolated from west Pacific sediment.</title>
        <authorList>
            <person name="Xu G."/>
            <person name="Jian H."/>
        </authorList>
    </citation>
    <scope>NUCLEOTIDE SEQUENCE [LARGE SCALE GENOMIC DNA]</scope>
    <source>
        <strain evidence="3 4">WP2</strain>
    </source>
</reference>
<dbReference type="STRING" id="225848.Sps_01174"/>
<keyword evidence="2" id="KW-0732">Signal</keyword>
<keyword evidence="4" id="KW-1185">Reference proteome</keyword>
<feature type="chain" id="PRO_5013114265" evidence="2">
    <location>
        <begin position="23"/>
        <end position="606"/>
    </location>
</feature>
<dbReference type="InterPro" id="IPR024077">
    <property type="entry name" value="Neurolysin/TOP_dom2"/>
</dbReference>
<dbReference type="OrthoDB" id="6252753at2"/>
<gene>
    <name evidence="3" type="ORF">Sps_01174</name>
</gene>
<feature type="region of interest" description="Disordered" evidence="1">
    <location>
        <begin position="188"/>
        <end position="212"/>
    </location>
</feature>
<feature type="signal peptide" evidence="2">
    <location>
        <begin position="1"/>
        <end position="22"/>
    </location>
</feature>
<protein>
    <submittedName>
        <fullName evidence="3">Peptidase family M3</fullName>
    </submittedName>
</protein>
<dbReference type="AlphaFoldDB" id="A0A1S6HLE1"/>
<dbReference type="Gene3D" id="1.10.1370.10">
    <property type="entry name" value="Neurolysin, domain 3"/>
    <property type="match status" value="1"/>
</dbReference>
<proteinExistence type="predicted"/>